<feature type="domain" description="N-acetyltransferase" evidence="2">
    <location>
        <begin position="26"/>
        <end position="172"/>
    </location>
</feature>
<protein>
    <submittedName>
        <fullName evidence="3">Putative GNAT superfamily acetyltransferase</fullName>
    </submittedName>
</protein>
<keyword evidence="4" id="KW-1185">Reference proteome</keyword>
<dbReference type="AlphaFoldDB" id="A0A2T6BZ01"/>
<evidence type="ECO:0000313" key="3">
    <source>
        <dbReference type="EMBL" id="PTX61299.1"/>
    </source>
</evidence>
<dbReference type="InterPro" id="IPR038764">
    <property type="entry name" value="GNAT_N_AcTrfase_prd"/>
</dbReference>
<evidence type="ECO:0000256" key="1">
    <source>
        <dbReference type="SAM" id="MobiDB-lite"/>
    </source>
</evidence>
<accession>A0A2T6BZ01</accession>
<reference evidence="3 4" key="1">
    <citation type="submission" date="2018-04" db="EMBL/GenBank/DDBJ databases">
        <title>Genomic Encyclopedia of Archaeal and Bacterial Type Strains, Phase II (KMG-II): from individual species to whole genera.</title>
        <authorList>
            <person name="Goeker M."/>
        </authorList>
    </citation>
    <scope>NUCLEOTIDE SEQUENCE [LARGE SCALE GENOMIC DNA]</scope>
    <source>
        <strain evidence="3 4">DSM 45787</strain>
    </source>
</reference>
<dbReference type="OrthoDB" id="9797990at2"/>
<comment type="caution">
    <text evidence="3">The sequence shown here is derived from an EMBL/GenBank/DDBJ whole genome shotgun (WGS) entry which is preliminary data.</text>
</comment>
<keyword evidence="3" id="KW-0808">Transferase</keyword>
<dbReference type="Proteomes" id="UP000244240">
    <property type="component" value="Unassembled WGS sequence"/>
</dbReference>
<gene>
    <name evidence="3" type="ORF">C8P63_10794</name>
</gene>
<proteinExistence type="predicted"/>
<evidence type="ECO:0000259" key="2">
    <source>
        <dbReference type="PROSITE" id="PS51186"/>
    </source>
</evidence>
<evidence type="ECO:0000313" key="4">
    <source>
        <dbReference type="Proteomes" id="UP000244240"/>
    </source>
</evidence>
<feature type="region of interest" description="Disordered" evidence="1">
    <location>
        <begin position="1"/>
        <end position="24"/>
    </location>
</feature>
<dbReference type="SUPFAM" id="SSF55729">
    <property type="entry name" value="Acyl-CoA N-acyltransferases (Nat)"/>
    <property type="match status" value="1"/>
</dbReference>
<dbReference type="InterPro" id="IPR016181">
    <property type="entry name" value="Acyl_CoA_acyltransferase"/>
</dbReference>
<dbReference type="PANTHER" id="PTHR41700:SF1">
    <property type="entry name" value="N-ACETYLTRANSFERASE DOMAIN-CONTAINING PROTEIN"/>
    <property type="match status" value="1"/>
</dbReference>
<dbReference type="PROSITE" id="PS51186">
    <property type="entry name" value="GNAT"/>
    <property type="match status" value="1"/>
</dbReference>
<dbReference type="InterPro" id="IPR000182">
    <property type="entry name" value="GNAT_dom"/>
</dbReference>
<name>A0A2T6BZ01_9BACL</name>
<dbReference type="GO" id="GO:0016747">
    <property type="term" value="F:acyltransferase activity, transferring groups other than amino-acyl groups"/>
    <property type="evidence" value="ECO:0007669"/>
    <property type="project" value="InterPro"/>
</dbReference>
<sequence>MVTIFRPPKGSTEEVSDLERKTPPDVSIRSLTSPEELTAVRDLERLIWKNDDPVPIHHTVASVKNGGLVLGAYMDHILVGFQYSFAGFDGKKAYLCSHTLGIHPAYRKQGIGEKLKWAQKKEALEKGYDRIIWTYDPLETVNGYLNLHKLGGTCSVYMVDAYGDMPDELNAGIPSDRLLVEWRIRGGPDAVPFPGREDPPPLPSEQNRLIDTADGVPLGVNLDPEKKAETLFIPVPANFQQIKQQTPEVAKKWRIMVRQAFTHCFQRHWMAVDLIRSQQHKNLCFYVLRKGRS</sequence>
<organism evidence="3 4">
    <name type="scientific">Melghirimyces profundicolus</name>
    <dbReference type="NCBI Taxonomy" id="1242148"/>
    <lineage>
        <taxon>Bacteria</taxon>
        <taxon>Bacillati</taxon>
        <taxon>Bacillota</taxon>
        <taxon>Bacilli</taxon>
        <taxon>Bacillales</taxon>
        <taxon>Thermoactinomycetaceae</taxon>
        <taxon>Melghirimyces</taxon>
    </lineage>
</organism>
<dbReference type="CDD" id="cd04301">
    <property type="entry name" value="NAT_SF"/>
    <property type="match status" value="1"/>
</dbReference>
<dbReference type="EMBL" id="QBKR01000007">
    <property type="protein sequence ID" value="PTX61299.1"/>
    <property type="molecule type" value="Genomic_DNA"/>
</dbReference>
<dbReference type="PANTHER" id="PTHR41700">
    <property type="entry name" value="GCN5-RELATED N-ACETYLTRANSFERASE"/>
    <property type="match status" value="1"/>
</dbReference>
<dbReference type="Gene3D" id="3.40.630.30">
    <property type="match status" value="1"/>
</dbReference>
<dbReference type="Pfam" id="PF00583">
    <property type="entry name" value="Acetyltransf_1"/>
    <property type="match status" value="1"/>
</dbReference>